<proteinExistence type="predicted"/>
<dbReference type="InterPro" id="IPR057336">
    <property type="entry name" value="GerAC_N"/>
</dbReference>
<reference evidence="3 4" key="1">
    <citation type="submission" date="2022-06" db="EMBL/GenBank/DDBJ databases">
        <authorList>
            <person name="Jeon C.O."/>
        </authorList>
    </citation>
    <scope>NUCLEOTIDE SEQUENCE [LARGE SCALE GENOMIC DNA]</scope>
    <source>
        <strain evidence="3 4">KCTC 13943</strain>
    </source>
</reference>
<sequence>MKKSLFCSFNIVSLMLLAGCTSEEKIIDDIDLVTAVGYDYIDENHIRGTVSIPVFKPDKTVSTETFSNVSSLIRENRAKLDTEAINLYLAGSWKW</sequence>
<organism evidence="3 4">
    <name type="scientific">Neobacillus pocheonensis</name>
    <dbReference type="NCBI Taxonomy" id="363869"/>
    <lineage>
        <taxon>Bacteria</taxon>
        <taxon>Bacillati</taxon>
        <taxon>Bacillota</taxon>
        <taxon>Bacilli</taxon>
        <taxon>Bacillales</taxon>
        <taxon>Bacillaceae</taxon>
        <taxon>Neobacillus</taxon>
    </lineage>
</organism>
<gene>
    <name evidence="3" type="ORF">NDK43_12140</name>
</gene>
<name>A0ABT0WD82_9BACI</name>
<evidence type="ECO:0000313" key="4">
    <source>
        <dbReference type="Proteomes" id="UP001523262"/>
    </source>
</evidence>
<dbReference type="PROSITE" id="PS51257">
    <property type="entry name" value="PROKAR_LIPOPROTEIN"/>
    <property type="match status" value="1"/>
</dbReference>
<accession>A0ABT0WD82</accession>
<evidence type="ECO:0000256" key="1">
    <source>
        <dbReference type="SAM" id="SignalP"/>
    </source>
</evidence>
<feature type="signal peptide" evidence="1">
    <location>
        <begin position="1"/>
        <end position="18"/>
    </location>
</feature>
<keyword evidence="1" id="KW-0732">Signal</keyword>
<feature type="chain" id="PRO_5047018115" description="Spore germination protein N-terminal domain-containing protein" evidence="1">
    <location>
        <begin position="19"/>
        <end position="95"/>
    </location>
</feature>
<evidence type="ECO:0000313" key="3">
    <source>
        <dbReference type="EMBL" id="MCM2533002.1"/>
    </source>
</evidence>
<protein>
    <recommendedName>
        <fullName evidence="2">Spore germination protein N-terminal domain-containing protein</fullName>
    </recommendedName>
</protein>
<keyword evidence="4" id="KW-1185">Reference proteome</keyword>
<dbReference type="Pfam" id="PF25198">
    <property type="entry name" value="Spore_GerAC_N"/>
    <property type="match status" value="1"/>
</dbReference>
<feature type="domain" description="Spore germination protein N-terminal" evidence="2">
    <location>
        <begin position="24"/>
        <end position="81"/>
    </location>
</feature>
<dbReference type="EMBL" id="JAMQCR010000001">
    <property type="protein sequence ID" value="MCM2533002.1"/>
    <property type="molecule type" value="Genomic_DNA"/>
</dbReference>
<evidence type="ECO:0000259" key="2">
    <source>
        <dbReference type="Pfam" id="PF25198"/>
    </source>
</evidence>
<dbReference type="Proteomes" id="UP001523262">
    <property type="component" value="Unassembled WGS sequence"/>
</dbReference>
<comment type="caution">
    <text evidence="3">The sequence shown here is derived from an EMBL/GenBank/DDBJ whole genome shotgun (WGS) entry which is preliminary data.</text>
</comment>